<proteinExistence type="inferred from homology"/>
<dbReference type="GO" id="GO:0006637">
    <property type="term" value="P:acyl-CoA metabolic process"/>
    <property type="evidence" value="ECO:0007669"/>
    <property type="project" value="TreeGrafter"/>
</dbReference>
<gene>
    <name evidence="7" type="ORF">BCR43DRAFT_498997</name>
</gene>
<dbReference type="Proteomes" id="UP000242180">
    <property type="component" value="Unassembled WGS sequence"/>
</dbReference>
<keyword evidence="4" id="KW-0809">Transit peptide</keyword>
<feature type="domain" description="HotDog ACOT-type" evidence="6">
    <location>
        <begin position="322"/>
        <end position="438"/>
    </location>
</feature>
<evidence type="ECO:0000256" key="4">
    <source>
        <dbReference type="ARBA" id="ARBA00022946"/>
    </source>
</evidence>
<protein>
    <submittedName>
        <fullName evidence="7">HotDog domain-containing protein</fullName>
    </submittedName>
</protein>
<dbReference type="AlphaFoldDB" id="A0A1X2H1U4"/>
<dbReference type="EMBL" id="MCGN01000011">
    <property type="protein sequence ID" value="ORY91383.1"/>
    <property type="molecule type" value="Genomic_DNA"/>
</dbReference>
<feature type="compositionally biased region" description="Low complexity" evidence="5">
    <location>
        <begin position="190"/>
        <end position="201"/>
    </location>
</feature>
<reference evidence="7 8" key="1">
    <citation type="submission" date="2016-07" db="EMBL/GenBank/DDBJ databases">
        <title>Pervasive Adenine N6-methylation of Active Genes in Fungi.</title>
        <authorList>
            <consortium name="DOE Joint Genome Institute"/>
            <person name="Mondo S.J."/>
            <person name="Dannebaum R.O."/>
            <person name="Kuo R.C."/>
            <person name="Labutti K."/>
            <person name="Haridas S."/>
            <person name="Kuo A."/>
            <person name="Salamov A."/>
            <person name="Ahrendt S.R."/>
            <person name="Lipzen A."/>
            <person name="Sullivan W."/>
            <person name="Andreopoulos W.B."/>
            <person name="Clum A."/>
            <person name="Lindquist E."/>
            <person name="Daum C."/>
            <person name="Ramamoorthy G.K."/>
            <person name="Gryganskyi A."/>
            <person name="Culley D."/>
            <person name="Magnuson J.K."/>
            <person name="James T.Y."/>
            <person name="O'Malley M.A."/>
            <person name="Stajich J.E."/>
            <person name="Spatafora J.W."/>
            <person name="Visel A."/>
            <person name="Grigoriev I.V."/>
        </authorList>
    </citation>
    <scope>NUCLEOTIDE SEQUENCE [LARGE SCALE GENOMIC DNA]</scope>
    <source>
        <strain evidence="7 8">NRRL 2496</strain>
    </source>
</reference>
<keyword evidence="3" id="KW-0378">Hydrolase</keyword>
<evidence type="ECO:0000256" key="5">
    <source>
        <dbReference type="SAM" id="MobiDB-lite"/>
    </source>
</evidence>
<keyword evidence="2" id="KW-0677">Repeat</keyword>
<dbReference type="PANTHER" id="PTHR12655">
    <property type="entry name" value="ACYL-COA THIOESTERASE"/>
    <property type="match status" value="1"/>
</dbReference>
<evidence type="ECO:0000313" key="7">
    <source>
        <dbReference type="EMBL" id="ORY91383.1"/>
    </source>
</evidence>
<dbReference type="PROSITE" id="PS51770">
    <property type="entry name" value="HOTDOG_ACOT"/>
    <property type="match status" value="2"/>
</dbReference>
<dbReference type="SUPFAM" id="SSF54637">
    <property type="entry name" value="Thioesterase/thiol ester dehydrase-isomerase"/>
    <property type="match status" value="2"/>
</dbReference>
<sequence length="480" mass="55051">MLRFTRLAKPSRPLHRRLYQPCRHLQMARCLAKEQADNRTMSVREQLYSVRPVRYWSDKILERENQKPVDPNEPKKPRKLIEKTMSDSYMEVLLPFKSSPALLDEYIFVDGRIRTGKLLEDLDALAGAIAYKHIDNYDPNSAPVTIVTACVDRLDLLLPQAVEDYKLTGHITFVGTSSMEVFIKAETVPEGTETSETTEPIPATPPAPKNLGVLGPNTVLATRFTMVAIDSNTRAPVHINPLKCVTPAEERLFEFAKANKARKKRAAETALSRQPPTPEERIAIHDMYLQYSHYKGGEEDTYMSGTAAEDKEPLPDSMIWMEDTRLESNFLMQPQDRNIHNNIFGGYLMRRAYELAYADAICYLKTRSATLLAMDEVIFRKPVHVGTLLRLKSEIIHAEGYPHKSFQVRVVAEVVDIERSRRETTNVFYFTMASTDEDIKVKRILPKTYAETMLWLEGKRRRLQGVRARQLLLQDLKEHD</sequence>
<dbReference type="OrthoDB" id="331699at2759"/>
<name>A0A1X2H1U4_SYNRA</name>
<evidence type="ECO:0000259" key="6">
    <source>
        <dbReference type="PROSITE" id="PS51770"/>
    </source>
</evidence>
<comment type="caution">
    <text evidence="7">The sequence shown here is derived from an EMBL/GenBank/DDBJ whole genome shotgun (WGS) entry which is preliminary data.</text>
</comment>
<evidence type="ECO:0000256" key="1">
    <source>
        <dbReference type="ARBA" id="ARBA00010458"/>
    </source>
</evidence>
<dbReference type="STRING" id="13706.A0A1X2H1U4"/>
<evidence type="ECO:0000256" key="2">
    <source>
        <dbReference type="ARBA" id="ARBA00022737"/>
    </source>
</evidence>
<feature type="region of interest" description="Disordered" evidence="5">
    <location>
        <begin position="190"/>
        <end position="210"/>
    </location>
</feature>
<dbReference type="OMA" id="QFNYTFL"/>
<organism evidence="7 8">
    <name type="scientific">Syncephalastrum racemosum</name>
    <name type="common">Filamentous fungus</name>
    <dbReference type="NCBI Taxonomy" id="13706"/>
    <lineage>
        <taxon>Eukaryota</taxon>
        <taxon>Fungi</taxon>
        <taxon>Fungi incertae sedis</taxon>
        <taxon>Mucoromycota</taxon>
        <taxon>Mucoromycotina</taxon>
        <taxon>Mucoromycetes</taxon>
        <taxon>Mucorales</taxon>
        <taxon>Syncephalastraceae</taxon>
        <taxon>Syncephalastrum</taxon>
    </lineage>
</organism>
<dbReference type="PANTHER" id="PTHR12655:SF0">
    <property type="entry name" value="ACYL-COENZYME A THIOESTERASE 9, MITOCHONDRIAL"/>
    <property type="match status" value="1"/>
</dbReference>
<dbReference type="CDD" id="cd03442">
    <property type="entry name" value="BFIT_BACH"/>
    <property type="match status" value="2"/>
</dbReference>
<evidence type="ECO:0000256" key="3">
    <source>
        <dbReference type="ARBA" id="ARBA00022801"/>
    </source>
</evidence>
<dbReference type="Gene3D" id="3.10.129.10">
    <property type="entry name" value="Hotdog Thioesterase"/>
    <property type="match status" value="2"/>
</dbReference>
<dbReference type="InParanoid" id="A0A1X2H1U4"/>
<keyword evidence="8" id="KW-1185">Reference proteome</keyword>
<dbReference type="InterPro" id="IPR033120">
    <property type="entry name" value="HOTDOG_ACOT"/>
</dbReference>
<evidence type="ECO:0000313" key="8">
    <source>
        <dbReference type="Proteomes" id="UP000242180"/>
    </source>
</evidence>
<accession>A0A1X2H1U4</accession>
<dbReference type="GO" id="GO:0047617">
    <property type="term" value="F:fatty acyl-CoA hydrolase activity"/>
    <property type="evidence" value="ECO:0007669"/>
    <property type="project" value="TreeGrafter"/>
</dbReference>
<comment type="similarity">
    <text evidence="1">Belongs to the acyl coenzyme A hydrolase family.</text>
</comment>
<dbReference type="GO" id="GO:0005739">
    <property type="term" value="C:mitochondrion"/>
    <property type="evidence" value="ECO:0007669"/>
    <property type="project" value="TreeGrafter"/>
</dbReference>
<dbReference type="InterPro" id="IPR029069">
    <property type="entry name" value="HotDog_dom_sf"/>
</dbReference>
<feature type="domain" description="HotDog ACOT-type" evidence="6">
    <location>
        <begin position="88"/>
        <end position="232"/>
    </location>
</feature>